<dbReference type="RefSeq" id="WP_380903549.1">
    <property type="nucleotide sequence ID" value="NZ_JBHUEG010000001.1"/>
</dbReference>
<comment type="subunit">
    <text evidence="4">Homodimer. Within each dimer, one monomer is responsible for RNA recognition and catalysis, while the other monomer binds to the replacement base PreQ1.</text>
</comment>
<dbReference type="GO" id="GO:0016757">
    <property type="term" value="F:glycosyltransferase activity"/>
    <property type="evidence" value="ECO:0007669"/>
    <property type="project" value="UniProtKB-KW"/>
</dbReference>
<keyword evidence="7" id="KW-1185">Reference proteome</keyword>
<protein>
    <recommendedName>
        <fullName evidence="4">Queuine tRNA-ribosyltransferase</fullName>
        <ecNumber evidence="4">2.4.2.29</ecNumber>
    </recommendedName>
    <alternativeName>
        <fullName evidence="4">Guanine insertion enzyme</fullName>
    </alternativeName>
    <alternativeName>
        <fullName evidence="4">tRNA-guanine transglycosylase</fullName>
    </alternativeName>
</protein>
<dbReference type="HAMAP" id="MF_00168">
    <property type="entry name" value="Q_tRNA_Tgt"/>
    <property type="match status" value="1"/>
</dbReference>
<comment type="pathway">
    <text evidence="4">tRNA modification; tRNA-queuosine biosynthesis.</text>
</comment>
<dbReference type="NCBIfam" id="TIGR00430">
    <property type="entry name" value="Q_tRNA_tgt"/>
    <property type="match status" value="1"/>
</dbReference>
<proteinExistence type="inferred from homology"/>
<keyword evidence="4" id="KW-0671">Queuosine biosynthesis</keyword>
<feature type="binding site" evidence="4">
    <location>
        <position position="146"/>
    </location>
    <ligand>
        <name>substrate</name>
    </ligand>
</feature>
<feature type="binding site" evidence="4">
    <location>
        <position position="194"/>
    </location>
    <ligand>
        <name>substrate</name>
    </ligand>
</feature>
<dbReference type="InterPro" id="IPR004803">
    <property type="entry name" value="TGT"/>
</dbReference>
<comment type="caution">
    <text evidence="4">Lacks conserved residue(s) required for the propagation of feature annotation.</text>
</comment>
<dbReference type="PANTHER" id="PTHR46499">
    <property type="entry name" value="QUEUINE TRNA-RIBOSYLTRANSFERASE"/>
    <property type="match status" value="1"/>
</dbReference>
<evidence type="ECO:0000259" key="5">
    <source>
        <dbReference type="Pfam" id="PF01702"/>
    </source>
</evidence>
<feature type="region of interest" description="RNA binding" evidence="4">
    <location>
        <begin position="252"/>
        <end position="258"/>
    </location>
</feature>
<feature type="domain" description="tRNA-guanine(15) transglycosylase-like" evidence="5">
    <location>
        <begin position="12"/>
        <end position="370"/>
    </location>
</feature>
<dbReference type="InterPro" id="IPR002616">
    <property type="entry name" value="tRNA_ribo_trans-like"/>
</dbReference>
<accession>A0ABW5KH42</accession>
<evidence type="ECO:0000256" key="3">
    <source>
        <dbReference type="ARBA" id="ARBA00022694"/>
    </source>
</evidence>
<feature type="active site" description="Proton acceptor" evidence="4">
    <location>
        <position position="92"/>
    </location>
</feature>
<comment type="similarity">
    <text evidence="4">Belongs to the queuine tRNA-ribosyltransferase family.</text>
</comment>
<keyword evidence="2 4" id="KW-0808">Transferase</keyword>
<evidence type="ECO:0000256" key="4">
    <source>
        <dbReference type="HAMAP-Rule" id="MF_00168"/>
    </source>
</evidence>
<sequence length="376" mass="42683">MKFTLQAQDKGSKARAGVVETAHGNIQTPIFMPVGTAGTVKAVHQHELVEDIQAQIILGNTYHLYLRPGLDVLHKAGGLHQFNHWDRPILTDSGGYQVYSLTEVRKIREEGVTFRSHIDGSKHLFTPENVMDTQRVIGADIIMAFDECTPYPCDYNYARKSLDMTHRWLRRCVERFDGTDPLYGYEQTLFPIVQGSVYKDLREKSAEVIASFNRDGNAIGGLSVGEPAEEMYAMTEVVTNILPQDKPRYLMGVGTPINILENIALGIDMFDCVMPTRNARNGMLFTRNGVINIKNEKWKDDFSPIEAESDLLVDQIHTKAYLRHLIRSQEILGAQIASLHNLHFYLWLVKQAREKIIDGSFYDWKGKMVKVLGQRL</sequence>
<dbReference type="Gene3D" id="3.20.20.105">
    <property type="entry name" value="Queuine tRNA-ribosyltransferase-like"/>
    <property type="match status" value="1"/>
</dbReference>
<name>A0ABW5KH42_9SPHI</name>
<dbReference type="Proteomes" id="UP001597545">
    <property type="component" value="Unassembled WGS sequence"/>
</dbReference>
<gene>
    <name evidence="4 6" type="primary">tgt</name>
    <name evidence="6" type="ORF">ACFSR5_10675</name>
</gene>
<dbReference type="SUPFAM" id="SSF51713">
    <property type="entry name" value="tRNA-guanine transglycosylase"/>
    <property type="match status" value="1"/>
</dbReference>
<dbReference type="InterPro" id="IPR050076">
    <property type="entry name" value="ArchSynthase1/Queuine_TRR"/>
</dbReference>
<feature type="binding site" evidence="4">
    <location>
        <position position="221"/>
    </location>
    <ligand>
        <name>substrate</name>
    </ligand>
</feature>
<evidence type="ECO:0000313" key="6">
    <source>
        <dbReference type="EMBL" id="MFD2548107.1"/>
    </source>
</evidence>
<comment type="catalytic activity">
    <reaction evidence="4">
        <text>7-aminomethyl-7-carbaguanine + guanosine(34) in tRNA = 7-aminomethyl-7-carbaguanosine(34) in tRNA + guanine</text>
        <dbReference type="Rhea" id="RHEA:24104"/>
        <dbReference type="Rhea" id="RHEA-COMP:10341"/>
        <dbReference type="Rhea" id="RHEA-COMP:10342"/>
        <dbReference type="ChEBI" id="CHEBI:16235"/>
        <dbReference type="ChEBI" id="CHEBI:58703"/>
        <dbReference type="ChEBI" id="CHEBI:74269"/>
        <dbReference type="ChEBI" id="CHEBI:82833"/>
        <dbReference type="EC" id="2.4.2.29"/>
    </reaction>
</comment>
<organism evidence="6 7">
    <name type="scientific">Sphingobacterium suaedae</name>
    <dbReference type="NCBI Taxonomy" id="1686402"/>
    <lineage>
        <taxon>Bacteria</taxon>
        <taxon>Pseudomonadati</taxon>
        <taxon>Bacteroidota</taxon>
        <taxon>Sphingobacteriia</taxon>
        <taxon>Sphingobacteriales</taxon>
        <taxon>Sphingobacteriaceae</taxon>
        <taxon>Sphingobacterium</taxon>
    </lineage>
</organism>
<dbReference type="NCBIfam" id="TIGR00449">
    <property type="entry name" value="tgt_general"/>
    <property type="match status" value="1"/>
</dbReference>
<keyword evidence="1 4" id="KW-0328">Glycosyltransferase</keyword>
<dbReference type="EC" id="2.4.2.29" evidence="4"/>
<reference evidence="7" key="1">
    <citation type="journal article" date="2019" name="Int. J. Syst. Evol. Microbiol.">
        <title>The Global Catalogue of Microorganisms (GCM) 10K type strain sequencing project: providing services to taxonomists for standard genome sequencing and annotation.</title>
        <authorList>
            <consortium name="The Broad Institute Genomics Platform"/>
            <consortium name="The Broad Institute Genome Sequencing Center for Infectious Disease"/>
            <person name="Wu L."/>
            <person name="Ma J."/>
        </authorList>
    </citation>
    <scope>NUCLEOTIDE SEQUENCE [LARGE SCALE GENOMIC DNA]</scope>
    <source>
        <strain evidence="7">KCTC 42662</strain>
    </source>
</reference>
<comment type="caution">
    <text evidence="6">The sequence shown here is derived from an EMBL/GenBank/DDBJ whole genome shotgun (WGS) entry which is preliminary data.</text>
</comment>
<evidence type="ECO:0000313" key="7">
    <source>
        <dbReference type="Proteomes" id="UP001597545"/>
    </source>
</evidence>
<evidence type="ECO:0000256" key="2">
    <source>
        <dbReference type="ARBA" id="ARBA00022679"/>
    </source>
</evidence>
<dbReference type="PANTHER" id="PTHR46499:SF1">
    <property type="entry name" value="QUEUINE TRNA-RIBOSYLTRANSFERASE"/>
    <property type="match status" value="1"/>
</dbReference>
<feature type="binding site" evidence="4">
    <location>
        <begin position="92"/>
        <end position="96"/>
    </location>
    <ligand>
        <name>substrate</name>
    </ligand>
</feature>
<dbReference type="EMBL" id="JBHULR010000004">
    <property type="protein sequence ID" value="MFD2548107.1"/>
    <property type="molecule type" value="Genomic_DNA"/>
</dbReference>
<evidence type="ECO:0000256" key="1">
    <source>
        <dbReference type="ARBA" id="ARBA00022676"/>
    </source>
</evidence>
<keyword evidence="3 4" id="KW-0819">tRNA processing</keyword>
<dbReference type="Pfam" id="PF01702">
    <property type="entry name" value="TGT"/>
    <property type="match status" value="1"/>
</dbReference>
<feature type="active site" description="Nucleophile" evidence="4">
    <location>
        <position position="271"/>
    </location>
</feature>
<feature type="region of interest" description="RNA binding; important for wobble base 34 recognition" evidence="4">
    <location>
        <begin position="276"/>
        <end position="280"/>
    </location>
</feature>
<comment type="function">
    <text evidence="4">Catalyzes the base-exchange of a guanine (G) residue with the queuine precursor 7-aminomethyl-7-deazaguanine (PreQ1) at position 34 (anticodon wobble position) in tRNAs with GU(N) anticodons (tRNA-Asp, -Asn, -His and -Tyr). Catalysis occurs through a double-displacement mechanism. The nucleophile active site attacks the C1' of nucleotide 34 to detach the guanine base from the RNA, forming a covalent enzyme-RNA intermediate. The proton acceptor active site deprotonates the incoming PreQ1, allowing a nucleophilic attack on the C1' of the ribose to form the product. After dissociation, two additional enzymatic reactions on the tRNA convert PreQ1 to queuine (Q), resulting in the hypermodified nucleoside queuosine (7-(((4,5-cis-dihydroxy-2-cyclopenten-1-yl)amino)methyl)-7-deazaguanosine).</text>
</comment>
<dbReference type="InterPro" id="IPR036511">
    <property type="entry name" value="TGT-like_sf"/>
</dbReference>